<dbReference type="EMBL" id="PDJD01000001">
    <property type="protein sequence ID" value="PFG20583.1"/>
    <property type="molecule type" value="Genomic_DNA"/>
</dbReference>
<protein>
    <submittedName>
        <fullName evidence="1">Fe-S cluster assembly iron-binding protein IscA</fullName>
    </submittedName>
</protein>
<dbReference type="Gene3D" id="2.60.300.12">
    <property type="entry name" value="HesB-like domain"/>
    <property type="match status" value="1"/>
</dbReference>
<gene>
    <name evidence="1" type="ORF">ATL40_2188</name>
</gene>
<dbReference type="SUPFAM" id="SSF89360">
    <property type="entry name" value="HesB-like domain"/>
    <property type="match status" value="1"/>
</dbReference>
<dbReference type="Proteomes" id="UP000224915">
    <property type="component" value="Unassembled WGS sequence"/>
</dbReference>
<proteinExistence type="predicted"/>
<organism evidence="1 2">
    <name type="scientific">Serinibacter salmoneus</name>
    <dbReference type="NCBI Taxonomy" id="556530"/>
    <lineage>
        <taxon>Bacteria</taxon>
        <taxon>Bacillati</taxon>
        <taxon>Actinomycetota</taxon>
        <taxon>Actinomycetes</taxon>
        <taxon>Micrococcales</taxon>
        <taxon>Beutenbergiaceae</taxon>
        <taxon>Serinibacter</taxon>
    </lineage>
</organism>
<dbReference type="AlphaFoldDB" id="A0A2A9D1Q6"/>
<evidence type="ECO:0000313" key="1">
    <source>
        <dbReference type="EMBL" id="PFG20583.1"/>
    </source>
</evidence>
<dbReference type="InterPro" id="IPR035903">
    <property type="entry name" value="HesB-like_dom_sf"/>
</dbReference>
<dbReference type="RefSeq" id="WP_098469531.1">
    <property type="nucleotide sequence ID" value="NZ_PDJD01000001.1"/>
</dbReference>
<evidence type="ECO:0000313" key="2">
    <source>
        <dbReference type="Proteomes" id="UP000224915"/>
    </source>
</evidence>
<reference evidence="1 2" key="1">
    <citation type="submission" date="2017-10" db="EMBL/GenBank/DDBJ databases">
        <title>Sequencing the genomes of 1000 actinobacteria strains.</title>
        <authorList>
            <person name="Klenk H.-P."/>
        </authorList>
    </citation>
    <scope>NUCLEOTIDE SEQUENCE [LARGE SCALE GENOMIC DNA]</scope>
    <source>
        <strain evidence="1 2">DSM 21801</strain>
    </source>
</reference>
<sequence>MLTLTDDAVTAVQDIATKADLPEGGGLRIARSPEDANGIVLSLAPEPVDGDQVVDSGPARVFVSPDTAPALDALTLDADLSAQAPAFSLHPTQA</sequence>
<accession>A0A2A9D1Q6</accession>
<dbReference type="OrthoDB" id="4868950at2"/>
<keyword evidence="2" id="KW-1185">Reference proteome</keyword>
<name>A0A2A9D1Q6_9MICO</name>
<comment type="caution">
    <text evidence="1">The sequence shown here is derived from an EMBL/GenBank/DDBJ whole genome shotgun (WGS) entry which is preliminary data.</text>
</comment>